<sequence length="124" mass="12526">MLRLLLFVAALDLLIAPLGATVFLISDGPPGATEGGMCDDAPIDAPAFACQPAPSPGRAGAIFPVTDVDTQADPSAAKGDDVVFNFAPTFAVSDSVTTGLGIMLLGLAGIASGRRTVGRSRRRG</sequence>
<evidence type="ECO:0000313" key="3">
    <source>
        <dbReference type="Proteomes" id="UP001169764"/>
    </source>
</evidence>
<keyword evidence="3" id="KW-1185">Reference proteome</keyword>
<accession>A0ABT8Y852</accession>
<name>A0ABT8Y852_9SPHN</name>
<evidence type="ECO:0000313" key="2">
    <source>
        <dbReference type="EMBL" id="MDO6413909.1"/>
    </source>
</evidence>
<gene>
    <name evidence="2" type="ORF">Q4F19_05905</name>
</gene>
<dbReference type="EMBL" id="JAUOTP010000002">
    <property type="protein sequence ID" value="MDO6413909.1"/>
    <property type="molecule type" value="Genomic_DNA"/>
</dbReference>
<organism evidence="2 3">
    <name type="scientific">Sphingomonas natans</name>
    <dbReference type="NCBI Taxonomy" id="3063330"/>
    <lineage>
        <taxon>Bacteria</taxon>
        <taxon>Pseudomonadati</taxon>
        <taxon>Pseudomonadota</taxon>
        <taxon>Alphaproteobacteria</taxon>
        <taxon>Sphingomonadales</taxon>
        <taxon>Sphingomonadaceae</taxon>
        <taxon>Sphingomonas</taxon>
    </lineage>
</organism>
<keyword evidence="1" id="KW-0812">Transmembrane</keyword>
<comment type="caution">
    <text evidence="2">The sequence shown here is derived from an EMBL/GenBank/DDBJ whole genome shotgun (WGS) entry which is preliminary data.</text>
</comment>
<keyword evidence="1" id="KW-1133">Transmembrane helix</keyword>
<dbReference type="RefSeq" id="WP_303540675.1">
    <property type="nucleotide sequence ID" value="NZ_JAUOTP010000002.1"/>
</dbReference>
<proteinExistence type="predicted"/>
<keyword evidence="1" id="KW-0472">Membrane</keyword>
<evidence type="ECO:0000256" key="1">
    <source>
        <dbReference type="SAM" id="Phobius"/>
    </source>
</evidence>
<dbReference type="Proteomes" id="UP001169764">
    <property type="component" value="Unassembled WGS sequence"/>
</dbReference>
<feature type="transmembrane region" description="Helical" evidence="1">
    <location>
        <begin position="95"/>
        <end position="113"/>
    </location>
</feature>
<protein>
    <submittedName>
        <fullName evidence="2">Uncharacterized protein</fullName>
    </submittedName>
</protein>
<reference evidence="2" key="1">
    <citation type="submission" date="2023-07" db="EMBL/GenBank/DDBJ databases">
        <authorList>
            <person name="Kim M."/>
        </authorList>
    </citation>
    <scope>NUCLEOTIDE SEQUENCE</scope>
    <source>
        <strain evidence="2">BIUV-7</strain>
    </source>
</reference>